<dbReference type="EMBL" id="JAANIA010002862">
    <property type="protein sequence ID" value="KAG5308905.1"/>
    <property type="molecule type" value="Genomic_DNA"/>
</dbReference>
<feature type="region of interest" description="Disordered" evidence="2">
    <location>
        <begin position="722"/>
        <end position="751"/>
    </location>
</feature>
<evidence type="ECO:0000256" key="2">
    <source>
        <dbReference type="SAM" id="MobiDB-lite"/>
    </source>
</evidence>
<feature type="coiled-coil region" evidence="1">
    <location>
        <begin position="1277"/>
        <end position="1316"/>
    </location>
</feature>
<dbReference type="GO" id="GO:0005615">
    <property type="term" value="C:extracellular space"/>
    <property type="evidence" value="ECO:0007669"/>
    <property type="project" value="TreeGrafter"/>
</dbReference>
<evidence type="ECO:0000313" key="5">
    <source>
        <dbReference type="Proteomes" id="UP000668214"/>
    </source>
</evidence>
<keyword evidence="5" id="KW-1185">Reference proteome</keyword>
<feature type="region of interest" description="Disordered" evidence="2">
    <location>
        <begin position="405"/>
        <end position="430"/>
    </location>
</feature>
<protein>
    <submittedName>
        <fullName evidence="4">HPSE Heparanase</fullName>
    </submittedName>
</protein>
<dbReference type="InterPro" id="IPR017853">
    <property type="entry name" value="GH"/>
</dbReference>
<dbReference type="PANTHER" id="PTHR46145">
    <property type="entry name" value="HEPARANASE"/>
    <property type="match status" value="1"/>
</dbReference>
<keyword evidence="1" id="KW-0175">Coiled coil</keyword>
<gene>
    <name evidence="4" type="primary">Hpse_1</name>
    <name evidence="4" type="ORF">G6Z78_0011087</name>
</gene>
<feature type="coiled-coil region" evidence="1">
    <location>
        <begin position="441"/>
        <end position="510"/>
    </location>
</feature>
<keyword evidence="3" id="KW-0732">Signal</keyword>
<organism evidence="4 5">
    <name type="scientific">Pseudoatta argentina</name>
    <dbReference type="NCBI Taxonomy" id="621737"/>
    <lineage>
        <taxon>Eukaryota</taxon>
        <taxon>Metazoa</taxon>
        <taxon>Ecdysozoa</taxon>
        <taxon>Arthropoda</taxon>
        <taxon>Hexapoda</taxon>
        <taxon>Insecta</taxon>
        <taxon>Pterygota</taxon>
        <taxon>Neoptera</taxon>
        <taxon>Endopterygota</taxon>
        <taxon>Hymenoptera</taxon>
        <taxon>Apocrita</taxon>
        <taxon>Aculeata</taxon>
        <taxon>Formicoidea</taxon>
        <taxon>Formicidae</taxon>
        <taxon>Myrmicinae</taxon>
        <taxon>Pseudoatta</taxon>
    </lineage>
</organism>
<name>A0A836EWR2_9HYME</name>
<evidence type="ECO:0000256" key="3">
    <source>
        <dbReference type="SAM" id="SignalP"/>
    </source>
</evidence>
<comment type="caution">
    <text evidence="4">The sequence shown here is derived from an EMBL/GenBank/DDBJ whole genome shotgun (WGS) entry which is preliminary data.</text>
</comment>
<sequence>MKCHQQYVCLLLQVIFFITNCLAENLILNINVKKPIAVTDHAFLSFTLEPATLQYNDFIKNIEKSMNLARGLAPAYIRLGGPQSNFYNFGQVYSHEINTDQNDMHFGTQWTVIYQWAKNTGLDVIACITPHYIDKEFKTDSTDPRNIAELLSFSDRMGYNISWQLGYECQTRCDLSGEELGRYVVNFHKILKTFPRYSNSLITGPDIVAYKTAYQQKYLQDYLHSASAALSAITWHPNILLINFYQAYWVSLLYKTLVGREVLEIKLQSNNENYVHFYSHCTKPSALYSKGAVTIFGINLTPKTVTTNLKGLKIKILHKYILLPEFETTNKMFSEKVLLNNKPLNLINDKHLPNIYPEIIINPDGLELELPAGGIGFWIIPSAKVKACTCSEEEIIENNTVKKLSKRHENSIQQPNQEEEDINQSNLKNKKVYVKQDNKKQENIKNMKNEKQQNLDKKKLKRTEINDKFKNIQDLLKKYKRILLEKKTLVIKINKKLKEYLSELENSEIKTNIIIEIKKYFNKLYNLLEYNDSTNDNKNNQVHGDLMEQKKFRRHLDEKSENSQKNNILEKRSRINNLKDYAIKQKLQKIKQKNGDNIDNLKRNFVNNKNNYNNHLQQDPVNRFFKSDAFENANRHIDNQHFIDLRRDSASEKHSKDDLTNYVNERKTKLKDDIRRELLRPFNLRTDSDENDFLGFFRRGPVKGFPEGDIFVTAGDSLEQNDEGYDYVKDKDDSNDGSNKKNTQHSQKSTLDYGKDNTWIEEIKDDHCDYKPNEFFENIKLSNMKIKENSKNYGDLGEAEFLSKEYNRDTLQSVSRYPSTMHYDILKDKNDFHKNIDSNDNINAKASEYSRPSMYAEHSIYNKIFHNKRDKRSNWEKLRKVFVKEMIQEDEENARDCHCRVIRDSNSPKKDKNDNISVIPIARVIGTSSENKNVNANVAQFQKDLTEEEYQEIMAGEILSSTSDIDSDYEETDTTTKSVITELKTLDHKLSETTEATDVTSILGLDNVSKQCHNEKKSTTNLLPVDSDSKLSPNNNNKNKDPQEKFTISTTNNAQKRTLHNEKVQELINKKKKPNNSTYPTITEDQKNKKGHNNNYKIELKSTNLLQETTKGIVEQIDKLKEKLYARREKLLHQYQDELTKIVDEQKRNLKKREAWERFRGNDDFHQLIDPKFIGILLDNDITYKDDDVLRNLIDNDEELAETDIHKVFTKLKSSKAQHQVSKSQEYIEKLPTEDYYNQEHSNSLHVLDKQRQHDLSKKLAALAQEWFISLNQRDVNQASNKEADKLNDNIEMIKHKKINKSYSNLNDKAENLNITMLNNNKTVEHVENTIENNPKEKELEKTNSRFRRDLGKQMCTCTERLPPSLLLTENVKQHLTNMQIYLKKNAIKKMFDTHSMKIYLLTKNGRSSNTGLNDDSTKFFEILQWDDQYVLEAILNSMTKYLNDKTSEEFEYEDPSNLQSENSEIVLDEENYINENKQDVTAKDSEIELEKNEQYKITNDEINKFLKIKNQIGSKPGMFLLLPWRNVKIRQQRQIKNEVNEDLPEIKREVTRQSQPYKSILAEDHENKRTKRYYLNDNTDKEEEENMIETKRVNYLQSQTKNRDNLLEDFIKAYKKNNLYNNETSSVKNEKKNETIPLNNISKSDKKILQKERLQNHMESVGESINDSEENFNDTLANEDNHFTNRTFETTGNVFYTAIMNIKDLFAFLPKISRIFT</sequence>
<feature type="region of interest" description="Disordered" evidence="2">
    <location>
        <begin position="1014"/>
        <end position="1045"/>
    </location>
</feature>
<feature type="coiled-coil region" evidence="1">
    <location>
        <begin position="584"/>
        <end position="618"/>
    </location>
</feature>
<dbReference type="SUPFAM" id="SSF51445">
    <property type="entry name" value="(Trans)glycosidases"/>
    <property type="match status" value="1"/>
</dbReference>
<dbReference type="PANTHER" id="PTHR46145:SF4">
    <property type="entry name" value="HEPARANASE"/>
    <property type="match status" value="1"/>
</dbReference>
<dbReference type="Proteomes" id="UP000668214">
    <property type="component" value="Unassembled WGS sequence"/>
</dbReference>
<dbReference type="Gene3D" id="3.20.20.80">
    <property type="entry name" value="Glycosidases"/>
    <property type="match status" value="1"/>
</dbReference>
<feature type="non-terminal residue" evidence="4">
    <location>
        <position position="1"/>
    </location>
</feature>
<dbReference type="GO" id="GO:0031012">
    <property type="term" value="C:extracellular matrix"/>
    <property type="evidence" value="ECO:0007669"/>
    <property type="project" value="TreeGrafter"/>
</dbReference>
<reference evidence="4" key="1">
    <citation type="submission" date="2020-02" db="EMBL/GenBank/DDBJ databases">
        <title>Relaxed selection underlies rapid genomic changes in the transitions from sociality to social parasitism in ants.</title>
        <authorList>
            <person name="Bi X."/>
        </authorList>
    </citation>
    <scope>NUCLEOTIDE SEQUENCE</scope>
    <source>
        <strain evidence="4">BGI-DK2014c</strain>
        <tissue evidence="4">Whole body</tissue>
    </source>
</reference>
<evidence type="ECO:0000256" key="1">
    <source>
        <dbReference type="SAM" id="Coils"/>
    </source>
</evidence>
<feature type="signal peptide" evidence="3">
    <location>
        <begin position="1"/>
        <end position="23"/>
    </location>
</feature>
<evidence type="ECO:0000313" key="4">
    <source>
        <dbReference type="EMBL" id="KAG5308905.1"/>
    </source>
</evidence>
<feature type="non-terminal residue" evidence="4">
    <location>
        <position position="1718"/>
    </location>
</feature>
<feature type="chain" id="PRO_5032545713" evidence="3">
    <location>
        <begin position="24"/>
        <end position="1718"/>
    </location>
</feature>
<proteinExistence type="predicted"/>
<accession>A0A836EWR2</accession>